<dbReference type="VEuPathDB" id="PlasmoDB:PmUG01_08051100"/>
<feature type="non-terminal residue" evidence="2">
    <location>
        <position position="299"/>
    </location>
</feature>
<accession>A0A1C3KYU9</accession>
<name>A0A1C3KYU9_PLAMA</name>
<evidence type="ECO:0000313" key="2">
    <source>
        <dbReference type="EMBL" id="SBT79424.1"/>
    </source>
</evidence>
<feature type="compositionally biased region" description="Low complexity" evidence="1">
    <location>
        <begin position="241"/>
        <end position="255"/>
    </location>
</feature>
<dbReference type="Proteomes" id="UP000219799">
    <property type="component" value="Chromosome 8"/>
</dbReference>
<organism evidence="2 3">
    <name type="scientific">Plasmodium malariae</name>
    <dbReference type="NCBI Taxonomy" id="5858"/>
    <lineage>
        <taxon>Eukaryota</taxon>
        <taxon>Sar</taxon>
        <taxon>Alveolata</taxon>
        <taxon>Apicomplexa</taxon>
        <taxon>Aconoidasida</taxon>
        <taxon>Haemosporida</taxon>
        <taxon>Plasmodiidae</taxon>
        <taxon>Plasmodium</taxon>
        <taxon>Plasmodium (Plasmodium)</taxon>
    </lineage>
</organism>
<feature type="non-terminal residue" evidence="2">
    <location>
        <position position="1"/>
    </location>
</feature>
<feature type="compositionally biased region" description="Polar residues" evidence="1">
    <location>
        <begin position="219"/>
        <end position="234"/>
    </location>
</feature>
<evidence type="ECO:0000256" key="1">
    <source>
        <dbReference type="SAM" id="MobiDB-lite"/>
    </source>
</evidence>
<reference evidence="2 3" key="1">
    <citation type="submission" date="2016-06" db="EMBL/GenBank/DDBJ databases">
        <authorList>
            <consortium name="Pathogen Informatics"/>
        </authorList>
    </citation>
    <scope>NUCLEOTIDE SEQUENCE [LARGE SCALE GENOMIC DNA]</scope>
    <source>
        <strain evidence="2">PmlGA01</strain>
    </source>
</reference>
<dbReference type="AlphaFoldDB" id="A0A1C3KYU9"/>
<evidence type="ECO:0000313" key="3">
    <source>
        <dbReference type="Proteomes" id="UP000219799"/>
    </source>
</evidence>
<feature type="compositionally biased region" description="Basic residues" evidence="1">
    <location>
        <begin position="259"/>
        <end position="270"/>
    </location>
</feature>
<proteinExistence type="predicted"/>
<protein>
    <submittedName>
        <fullName evidence="2">Uncharacterized protein</fullName>
    </submittedName>
</protein>
<sequence length="299" mass="35004">LLNCTKINNTRRESINQNLINSYSDGNTTIAPLFENKNAMYRESLEPSNILNNKNSNNYLTINNEQLLCNNVFQEKIAKNLQHTTHMNNFSGMLSSHTIYNSKLRNESCNESKNTTVPSMNNIPINHYKKEYMYEYYLNPIDKNKKHSRNRKSFYSFNESLNYDPNVEDKMKLRNNFSHNNNCSNVNENNTLMRKPSEDLYTQYKGVTHEHKRLRSFSKGKNFNRVSRNLSNKSGIKKRYNSTSISSNASSTYNNDKMKKNHKKKKKEKKYKIEREEYTNISCKKSRRGCTDSPGNSSS</sequence>
<gene>
    <name evidence="2" type="primary">PmlGA01_080038900</name>
    <name evidence="2" type="ORF">PMLGA01_080038900</name>
</gene>
<feature type="region of interest" description="Disordered" evidence="1">
    <location>
        <begin position="216"/>
        <end position="273"/>
    </location>
</feature>
<dbReference type="EMBL" id="LT594496">
    <property type="protein sequence ID" value="SBT79424.1"/>
    <property type="molecule type" value="Genomic_DNA"/>
</dbReference>